<comment type="caution">
    <text evidence="4">The sequence shown here is derived from an EMBL/GenBank/DDBJ whole genome shotgun (WGS) entry which is preliminary data.</text>
</comment>
<accession>A0A1Q5PHG3</accession>
<reference evidence="4 5" key="1">
    <citation type="submission" date="2016-03" db="EMBL/GenBank/DDBJ databases">
        <title>Genome sequence of Pontibacter sp. nov., of the family cytophagaceae, isolated from marine sediment of the Yellow Sea, China.</title>
        <authorList>
            <person name="Zhang G."/>
            <person name="Zhang R."/>
        </authorList>
    </citation>
    <scope>NUCLEOTIDE SEQUENCE [LARGE SCALE GENOMIC DNA]</scope>
    <source>
        <strain evidence="4 5">S10-8</strain>
    </source>
</reference>
<dbReference type="EMBL" id="LVWA01000003">
    <property type="protein sequence ID" value="OKL41653.1"/>
    <property type="molecule type" value="Genomic_DNA"/>
</dbReference>
<dbReference type="CDD" id="cd18809">
    <property type="entry name" value="SF1_C_RecD"/>
    <property type="match status" value="1"/>
</dbReference>
<dbReference type="SUPFAM" id="SSF52540">
    <property type="entry name" value="P-loop containing nucleoside triphosphate hydrolases"/>
    <property type="match status" value="1"/>
</dbReference>
<keyword evidence="1" id="KW-0547">Nucleotide-binding</keyword>
<dbReference type="PANTHER" id="PTHR43788:SF6">
    <property type="entry name" value="DNA HELICASE B"/>
    <property type="match status" value="1"/>
</dbReference>
<gene>
    <name evidence="4" type="ORF">A3841_11520</name>
</gene>
<dbReference type="GO" id="GO:0005524">
    <property type="term" value="F:ATP binding"/>
    <property type="evidence" value="ECO:0007669"/>
    <property type="project" value="UniProtKB-KW"/>
</dbReference>
<dbReference type="GO" id="GO:0004519">
    <property type="term" value="F:endonuclease activity"/>
    <property type="evidence" value="ECO:0007669"/>
    <property type="project" value="UniProtKB-KW"/>
</dbReference>
<name>A0A1Q5PHG3_9BACT</name>
<dbReference type="Pfam" id="PF13604">
    <property type="entry name" value="AAA_30"/>
    <property type="match status" value="1"/>
</dbReference>
<evidence type="ECO:0000256" key="2">
    <source>
        <dbReference type="ARBA" id="ARBA00022840"/>
    </source>
</evidence>
<dbReference type="OrthoDB" id="9803432at2"/>
<dbReference type="InterPro" id="IPR027417">
    <property type="entry name" value="P-loop_NTPase"/>
</dbReference>
<dbReference type="Gene3D" id="3.40.50.300">
    <property type="entry name" value="P-loop containing nucleotide triphosphate hydrolases"/>
    <property type="match status" value="2"/>
</dbReference>
<dbReference type="InterPro" id="IPR050534">
    <property type="entry name" value="Coronavir_polyprotein_1ab"/>
</dbReference>
<evidence type="ECO:0000313" key="4">
    <source>
        <dbReference type="EMBL" id="OKL41653.1"/>
    </source>
</evidence>
<dbReference type="RefSeq" id="WP_073851064.1">
    <property type="nucleotide sequence ID" value="NZ_LVWA01000003.1"/>
</dbReference>
<proteinExistence type="predicted"/>
<dbReference type="Proteomes" id="UP000186551">
    <property type="component" value="Unassembled WGS sequence"/>
</dbReference>
<protein>
    <submittedName>
        <fullName evidence="4">ATP-dependent endonuclease</fullName>
    </submittedName>
</protein>
<dbReference type="GO" id="GO:0003678">
    <property type="term" value="F:DNA helicase activity"/>
    <property type="evidence" value="ECO:0007669"/>
    <property type="project" value="UniProtKB-ARBA"/>
</dbReference>
<dbReference type="AlphaFoldDB" id="A0A1Q5PHG3"/>
<evidence type="ECO:0000256" key="1">
    <source>
        <dbReference type="ARBA" id="ARBA00022741"/>
    </source>
</evidence>
<keyword evidence="4" id="KW-0540">Nuclease</keyword>
<dbReference type="Pfam" id="PF13538">
    <property type="entry name" value="UvrD_C_2"/>
    <property type="match status" value="1"/>
</dbReference>
<keyword evidence="4" id="KW-0255">Endonuclease</keyword>
<evidence type="ECO:0000259" key="3">
    <source>
        <dbReference type="SMART" id="SM00382"/>
    </source>
</evidence>
<dbReference type="CDD" id="cd17933">
    <property type="entry name" value="DEXSc_RecD-like"/>
    <property type="match status" value="1"/>
</dbReference>
<organism evidence="4 5">
    <name type="scientific">Pontibacter flavimaris</name>
    <dbReference type="NCBI Taxonomy" id="1797110"/>
    <lineage>
        <taxon>Bacteria</taxon>
        <taxon>Pseudomonadati</taxon>
        <taxon>Bacteroidota</taxon>
        <taxon>Cytophagia</taxon>
        <taxon>Cytophagales</taxon>
        <taxon>Hymenobacteraceae</taxon>
        <taxon>Pontibacter</taxon>
    </lineage>
</organism>
<dbReference type="InterPro" id="IPR003593">
    <property type="entry name" value="AAA+_ATPase"/>
</dbReference>
<keyword evidence="2" id="KW-0067">ATP-binding</keyword>
<evidence type="ECO:0000313" key="5">
    <source>
        <dbReference type="Proteomes" id="UP000186551"/>
    </source>
</evidence>
<keyword evidence="4" id="KW-0378">Hydrolase</keyword>
<sequence>MRPVEALRNSFPFEPTEDQAKLFAKLDEFILDKAGERQVFLLKGYAGTGKTTVVTSLVKILNSFGYKYVLLAPTGRAAKVMSSYSGRPAFTIHKKIYRQTANPFSQGLSFTRQPNKADSTVYIVDEASMISDESGFGENGLLQDLLQYVFDKKNNKLLLIGDTAQLPPVGQTLSPSLDAEYMKQNFRCQVQQLELRQVMRQAEASGILMNATQLRDRMKQEKLDIKLFTKGWRDIYRMTGEKLEDGLRYAYDKFGIENTIVICRSNKNANQYNQHIRRRIFFAEDELGVGDYLMIVRNNYFWLEKDSDIGFMANGDFVEVTKIIRYEDLYGFRFADIRIRFVDYPDAQEEEVKIMLDTLYTDAPALPADQNKKLYEEVLQDYMDIPTKKERYKELKKNPYLNALQVKFAYALTCHKAQGGQWQAVFVDQGFLKEDMVNEEFARWLYTALTRSSEELYLLNFNEQLLVD</sequence>
<keyword evidence="5" id="KW-1185">Reference proteome</keyword>
<dbReference type="PANTHER" id="PTHR43788">
    <property type="entry name" value="DNA2/NAM7 HELICASE FAMILY MEMBER"/>
    <property type="match status" value="1"/>
</dbReference>
<dbReference type="InterPro" id="IPR027785">
    <property type="entry name" value="UvrD-like_helicase_C"/>
</dbReference>
<dbReference type="SMART" id="SM00382">
    <property type="entry name" value="AAA"/>
    <property type="match status" value="1"/>
</dbReference>
<dbReference type="STRING" id="1797110.A3841_11520"/>
<feature type="domain" description="AAA+ ATPase" evidence="3">
    <location>
        <begin position="36"/>
        <end position="291"/>
    </location>
</feature>